<accession>A0A919CDX3</accession>
<dbReference type="Proteomes" id="UP000638353">
    <property type="component" value="Unassembled WGS sequence"/>
</dbReference>
<feature type="transmembrane region" description="Helical" evidence="8">
    <location>
        <begin position="43"/>
        <end position="63"/>
    </location>
</feature>
<dbReference type="InterPro" id="IPR000620">
    <property type="entry name" value="EamA_dom"/>
</dbReference>
<evidence type="ECO:0000256" key="3">
    <source>
        <dbReference type="ARBA" id="ARBA00022475"/>
    </source>
</evidence>
<reference evidence="10" key="1">
    <citation type="journal article" date="2014" name="Int. J. Syst. Evol. Microbiol.">
        <title>Complete genome sequence of Corynebacterium casei LMG S-19264T (=DSM 44701T), isolated from a smear-ripened cheese.</title>
        <authorList>
            <consortium name="US DOE Joint Genome Institute (JGI-PGF)"/>
            <person name="Walter F."/>
            <person name="Albersmeier A."/>
            <person name="Kalinowski J."/>
            <person name="Ruckert C."/>
        </authorList>
    </citation>
    <scope>NUCLEOTIDE SEQUENCE</scope>
    <source>
        <strain evidence="10">JCM 4637</strain>
    </source>
</reference>
<evidence type="ECO:0000256" key="7">
    <source>
        <dbReference type="SAM" id="MobiDB-lite"/>
    </source>
</evidence>
<gene>
    <name evidence="10" type="ORF">GCM10010334_72030</name>
</gene>
<evidence type="ECO:0000313" key="10">
    <source>
        <dbReference type="EMBL" id="GHD13655.1"/>
    </source>
</evidence>
<keyword evidence="3" id="KW-1003">Cell membrane</keyword>
<evidence type="ECO:0000256" key="6">
    <source>
        <dbReference type="ARBA" id="ARBA00023136"/>
    </source>
</evidence>
<evidence type="ECO:0000313" key="11">
    <source>
        <dbReference type="Proteomes" id="UP000638353"/>
    </source>
</evidence>
<keyword evidence="4 8" id="KW-0812">Transmembrane</keyword>
<feature type="transmembrane region" description="Helical" evidence="8">
    <location>
        <begin position="130"/>
        <end position="148"/>
    </location>
</feature>
<protein>
    <submittedName>
        <fullName evidence="10">Transporter</fullName>
    </submittedName>
</protein>
<feature type="transmembrane region" description="Helical" evidence="8">
    <location>
        <begin position="260"/>
        <end position="277"/>
    </location>
</feature>
<comment type="caution">
    <text evidence="10">The sequence shown here is derived from an EMBL/GenBank/DDBJ whole genome shotgun (WGS) entry which is preliminary data.</text>
</comment>
<dbReference type="PANTHER" id="PTHR42920:SF14">
    <property type="entry name" value="TRANSPORTER, DRUG_METABOLITE EXPORTER FAMILY"/>
    <property type="match status" value="1"/>
</dbReference>
<evidence type="ECO:0000256" key="5">
    <source>
        <dbReference type="ARBA" id="ARBA00022989"/>
    </source>
</evidence>
<keyword evidence="5 8" id="KW-1133">Transmembrane helix</keyword>
<dbReference type="Pfam" id="PF00892">
    <property type="entry name" value="EamA"/>
    <property type="match status" value="2"/>
</dbReference>
<feature type="transmembrane region" description="Helical" evidence="8">
    <location>
        <begin position="75"/>
        <end position="98"/>
    </location>
</feature>
<name>A0A919CDX3_9ACTN</name>
<feature type="region of interest" description="Disordered" evidence="7">
    <location>
        <begin position="303"/>
        <end position="329"/>
    </location>
</feature>
<evidence type="ECO:0000256" key="2">
    <source>
        <dbReference type="ARBA" id="ARBA00007362"/>
    </source>
</evidence>
<proteinExistence type="inferred from homology"/>
<comment type="subcellular location">
    <subcellularLocation>
        <location evidence="1">Cell membrane</location>
        <topology evidence="1">Multi-pass membrane protein</topology>
    </subcellularLocation>
</comment>
<sequence length="329" mass="33511">MHHENTPEAKGKAGAVAAALATALSFGGMFAVAKSAFGHLDPFHLTLARFLLGSAVFVIALLVREGLAALGTEGNLLVLWGLGSLGFAAFNLLTYVGLQSTPAPTASLLMATMPALTVFVVWVRTGTRPTASILGLVLLALVGVATVLGKGNPLAVLTGGVGPGSLLILLGVVGWVVYTTSAASFPGFSALRYTTVTSVLGTVTIGAATLVAGAAGWIPSPGPSSYVASWWQILYMALPATAVAILAFNHATRTLGPGNAVLFINLVPLTAFTIEAFRGHRPVIGELVGVAVTLGAVITHNLHSRRATPPPSEPTPAARSSAATEPEVP</sequence>
<dbReference type="RefSeq" id="WP_189828539.1">
    <property type="nucleotide sequence ID" value="NZ_BMVC01000020.1"/>
</dbReference>
<dbReference type="PANTHER" id="PTHR42920">
    <property type="entry name" value="OS03G0707200 PROTEIN-RELATED"/>
    <property type="match status" value="1"/>
</dbReference>
<evidence type="ECO:0000259" key="9">
    <source>
        <dbReference type="Pfam" id="PF00892"/>
    </source>
</evidence>
<feature type="transmembrane region" description="Helical" evidence="8">
    <location>
        <begin position="154"/>
        <end position="178"/>
    </location>
</feature>
<feature type="transmembrane region" description="Helical" evidence="8">
    <location>
        <begin position="104"/>
        <end position="123"/>
    </location>
</feature>
<evidence type="ECO:0000256" key="1">
    <source>
        <dbReference type="ARBA" id="ARBA00004651"/>
    </source>
</evidence>
<evidence type="ECO:0000256" key="8">
    <source>
        <dbReference type="SAM" id="Phobius"/>
    </source>
</evidence>
<feature type="compositionally biased region" description="Low complexity" evidence="7">
    <location>
        <begin position="315"/>
        <end position="329"/>
    </location>
</feature>
<organism evidence="10 11">
    <name type="scientific">Streptomyces finlayi</name>
    <dbReference type="NCBI Taxonomy" id="67296"/>
    <lineage>
        <taxon>Bacteria</taxon>
        <taxon>Bacillati</taxon>
        <taxon>Actinomycetota</taxon>
        <taxon>Actinomycetes</taxon>
        <taxon>Kitasatosporales</taxon>
        <taxon>Streptomycetaceae</taxon>
        <taxon>Streptomyces</taxon>
    </lineage>
</organism>
<dbReference type="InterPro" id="IPR037185">
    <property type="entry name" value="EmrE-like"/>
</dbReference>
<dbReference type="GO" id="GO:0005886">
    <property type="term" value="C:plasma membrane"/>
    <property type="evidence" value="ECO:0007669"/>
    <property type="project" value="UniProtKB-SubCell"/>
</dbReference>
<evidence type="ECO:0000256" key="4">
    <source>
        <dbReference type="ARBA" id="ARBA00022692"/>
    </source>
</evidence>
<dbReference type="InterPro" id="IPR051258">
    <property type="entry name" value="Diverse_Substrate_Transporter"/>
</dbReference>
<feature type="domain" description="EamA" evidence="9">
    <location>
        <begin position="16"/>
        <end position="148"/>
    </location>
</feature>
<comment type="similarity">
    <text evidence="2">Belongs to the EamA transporter family.</text>
</comment>
<dbReference type="SUPFAM" id="SSF103481">
    <property type="entry name" value="Multidrug resistance efflux transporter EmrE"/>
    <property type="match status" value="2"/>
</dbReference>
<dbReference type="EMBL" id="BMVC01000020">
    <property type="protein sequence ID" value="GHD13655.1"/>
    <property type="molecule type" value="Genomic_DNA"/>
</dbReference>
<keyword evidence="6 8" id="KW-0472">Membrane</keyword>
<feature type="domain" description="EamA" evidence="9">
    <location>
        <begin position="163"/>
        <end position="298"/>
    </location>
</feature>
<reference evidence="10" key="2">
    <citation type="submission" date="2020-09" db="EMBL/GenBank/DDBJ databases">
        <authorList>
            <person name="Sun Q."/>
            <person name="Ohkuma M."/>
        </authorList>
    </citation>
    <scope>NUCLEOTIDE SEQUENCE</scope>
    <source>
        <strain evidence="10">JCM 4637</strain>
    </source>
</reference>
<feature type="transmembrane region" description="Helical" evidence="8">
    <location>
        <begin position="190"/>
        <end position="218"/>
    </location>
</feature>
<feature type="transmembrane region" description="Helical" evidence="8">
    <location>
        <begin position="230"/>
        <end position="248"/>
    </location>
</feature>
<dbReference type="AlphaFoldDB" id="A0A919CDX3"/>